<evidence type="ECO:0000256" key="2">
    <source>
        <dbReference type="SAM" id="Phobius"/>
    </source>
</evidence>
<reference evidence="3" key="1">
    <citation type="submission" date="2023-06" db="EMBL/GenBank/DDBJ databases">
        <authorList>
            <person name="Kurt Z."/>
        </authorList>
    </citation>
    <scope>NUCLEOTIDE SEQUENCE</scope>
</reference>
<sequence length="269" mass="31012">MIVKPNQWACIASLAIFVAFYVITIVFTVIYALSAKDVSVNKLYFSFITGAHGFIVLLVIILLYVQRLFLISAKVQGYTYFYKRLSQFLNMQQYVYTIFSACVMVLLILTQVPQFDRKSNFVGSIIQNDFYAFFALVSFELLIIISISITYFYFQHSYIRNSPLPDSTSLLQQSDSCTSITQQEIIQKMHKHLKQLSDLNETLTEQSQKCEKMQTAPEFEFIMNENKKLMLIQNELKNKLEDLNRDLKGAQGEKAYLEGVVQGLKRTLG</sequence>
<organism evidence="3">
    <name type="scientific">Hexamita inflata</name>
    <dbReference type="NCBI Taxonomy" id="28002"/>
    <lineage>
        <taxon>Eukaryota</taxon>
        <taxon>Metamonada</taxon>
        <taxon>Diplomonadida</taxon>
        <taxon>Hexamitidae</taxon>
        <taxon>Hexamitinae</taxon>
        <taxon>Hexamita</taxon>
    </lineage>
</organism>
<evidence type="ECO:0000313" key="4">
    <source>
        <dbReference type="EMBL" id="CAL6102154.1"/>
    </source>
</evidence>
<feature type="coiled-coil region" evidence="1">
    <location>
        <begin position="186"/>
        <end position="253"/>
    </location>
</feature>
<evidence type="ECO:0000256" key="1">
    <source>
        <dbReference type="SAM" id="Coils"/>
    </source>
</evidence>
<accession>A0AA86PJ70</accession>
<name>A0AA86PJ70_9EUKA</name>
<gene>
    <name evidence="3" type="ORF">HINF_LOCUS24262</name>
    <name evidence="4" type="ORF">HINF_LOCUS71531</name>
</gene>
<evidence type="ECO:0000313" key="5">
    <source>
        <dbReference type="Proteomes" id="UP001642409"/>
    </source>
</evidence>
<protein>
    <submittedName>
        <fullName evidence="3">TMEM192 family</fullName>
    </submittedName>
    <submittedName>
        <fullName evidence="4">TMEM192_family</fullName>
    </submittedName>
</protein>
<dbReference type="EMBL" id="CATOUU010000638">
    <property type="protein sequence ID" value="CAI9936617.1"/>
    <property type="molecule type" value="Genomic_DNA"/>
</dbReference>
<keyword evidence="2" id="KW-0472">Membrane</keyword>
<keyword evidence="1" id="KW-0175">Coiled coil</keyword>
<dbReference type="Proteomes" id="UP001642409">
    <property type="component" value="Unassembled WGS sequence"/>
</dbReference>
<evidence type="ECO:0000313" key="3">
    <source>
        <dbReference type="EMBL" id="CAI9936617.1"/>
    </source>
</evidence>
<comment type="caution">
    <text evidence="3">The sequence shown here is derived from an EMBL/GenBank/DDBJ whole genome shotgun (WGS) entry which is preliminary data.</text>
</comment>
<feature type="transmembrane region" description="Helical" evidence="2">
    <location>
        <begin position="44"/>
        <end position="65"/>
    </location>
</feature>
<feature type="transmembrane region" description="Helical" evidence="2">
    <location>
        <begin position="93"/>
        <end position="110"/>
    </location>
</feature>
<keyword evidence="2" id="KW-1133">Transmembrane helix</keyword>
<proteinExistence type="predicted"/>
<feature type="transmembrane region" description="Helical" evidence="2">
    <location>
        <begin position="130"/>
        <end position="154"/>
    </location>
</feature>
<dbReference type="EMBL" id="CAXDID020000552">
    <property type="protein sequence ID" value="CAL6102154.1"/>
    <property type="molecule type" value="Genomic_DNA"/>
</dbReference>
<dbReference type="Pfam" id="PF14802">
    <property type="entry name" value="TMEM192"/>
    <property type="match status" value="1"/>
</dbReference>
<dbReference type="AlphaFoldDB" id="A0AA86PJ70"/>
<keyword evidence="2" id="KW-0812">Transmembrane</keyword>
<dbReference type="InterPro" id="IPR029399">
    <property type="entry name" value="TMEM192"/>
</dbReference>
<keyword evidence="5" id="KW-1185">Reference proteome</keyword>
<feature type="transmembrane region" description="Helical" evidence="2">
    <location>
        <begin position="12"/>
        <end position="32"/>
    </location>
</feature>
<reference evidence="4 5" key="2">
    <citation type="submission" date="2024-07" db="EMBL/GenBank/DDBJ databases">
        <authorList>
            <person name="Akdeniz Z."/>
        </authorList>
    </citation>
    <scope>NUCLEOTIDE SEQUENCE [LARGE SCALE GENOMIC DNA]</scope>
</reference>